<reference evidence="3" key="1">
    <citation type="submission" date="2020-10" db="EMBL/GenBank/DDBJ databases">
        <authorList>
            <person name="Han B."/>
            <person name="Lu T."/>
            <person name="Zhao Q."/>
            <person name="Huang X."/>
            <person name="Zhao Y."/>
        </authorList>
    </citation>
    <scope>NUCLEOTIDE SEQUENCE</scope>
</reference>
<dbReference type="PANTHER" id="PTHR16092:SF29">
    <property type="entry name" value="EXPRESSED PROTEIN"/>
    <property type="match status" value="1"/>
</dbReference>
<dbReference type="GO" id="GO:0006887">
    <property type="term" value="P:exocytosis"/>
    <property type="evidence" value="ECO:0007669"/>
    <property type="project" value="InterPro"/>
</dbReference>
<dbReference type="EMBL" id="CAJGYO010000009">
    <property type="protein sequence ID" value="CAD6253853.1"/>
    <property type="molecule type" value="Genomic_DNA"/>
</dbReference>
<proteinExistence type="predicted"/>
<name>A0A811Q6J6_9POAL</name>
<gene>
    <name evidence="3" type="ORF">NCGR_LOCUS37470</name>
</gene>
<keyword evidence="4" id="KW-1185">Reference proteome</keyword>
<feature type="region of interest" description="Disordered" evidence="1">
    <location>
        <begin position="411"/>
        <end position="431"/>
    </location>
</feature>
<dbReference type="Proteomes" id="UP000604825">
    <property type="component" value="Unassembled WGS sequence"/>
</dbReference>
<organism evidence="3 4">
    <name type="scientific">Miscanthus lutarioriparius</name>
    <dbReference type="NCBI Taxonomy" id="422564"/>
    <lineage>
        <taxon>Eukaryota</taxon>
        <taxon>Viridiplantae</taxon>
        <taxon>Streptophyta</taxon>
        <taxon>Embryophyta</taxon>
        <taxon>Tracheophyta</taxon>
        <taxon>Spermatophyta</taxon>
        <taxon>Magnoliopsida</taxon>
        <taxon>Liliopsida</taxon>
        <taxon>Poales</taxon>
        <taxon>Poaceae</taxon>
        <taxon>PACMAD clade</taxon>
        <taxon>Panicoideae</taxon>
        <taxon>Andropogonodae</taxon>
        <taxon>Andropogoneae</taxon>
        <taxon>Saccharinae</taxon>
        <taxon>Miscanthus</taxon>
    </lineage>
</organism>
<dbReference type="AlphaFoldDB" id="A0A811Q6J6"/>
<dbReference type="PANTHER" id="PTHR16092">
    <property type="entry name" value="SEC3/SYNTAXIN-RELATED"/>
    <property type="match status" value="1"/>
</dbReference>
<dbReference type="GO" id="GO:0006893">
    <property type="term" value="P:Golgi to plasma membrane transport"/>
    <property type="evidence" value="ECO:0007669"/>
    <property type="project" value="TreeGrafter"/>
</dbReference>
<feature type="domain" description="Exocyst complex component Sec3 coiled-coil" evidence="2">
    <location>
        <begin position="161"/>
        <end position="282"/>
    </location>
</feature>
<feature type="compositionally biased region" description="Polar residues" evidence="1">
    <location>
        <begin position="411"/>
        <end position="422"/>
    </location>
</feature>
<dbReference type="OrthoDB" id="27109at2759"/>
<evidence type="ECO:0000313" key="3">
    <source>
        <dbReference type="EMBL" id="CAD6253853.1"/>
    </source>
</evidence>
<dbReference type="InterPro" id="IPR019160">
    <property type="entry name" value="Sec3_CC"/>
</dbReference>
<dbReference type="Pfam" id="PF09763">
    <property type="entry name" value="Sec3_CC"/>
    <property type="match status" value="1"/>
</dbReference>
<evidence type="ECO:0000259" key="2">
    <source>
        <dbReference type="Pfam" id="PF09763"/>
    </source>
</evidence>
<dbReference type="GO" id="GO:0005886">
    <property type="term" value="C:plasma membrane"/>
    <property type="evidence" value="ECO:0007669"/>
    <property type="project" value="TreeGrafter"/>
</dbReference>
<comment type="caution">
    <text evidence="3">The sequence shown here is derived from an EMBL/GenBank/DDBJ whole genome shotgun (WGS) entry which is preliminary data.</text>
</comment>
<accession>A0A811Q6J6</accession>
<dbReference type="GO" id="GO:0005546">
    <property type="term" value="F:phosphatidylinositol-4,5-bisphosphate binding"/>
    <property type="evidence" value="ECO:0007669"/>
    <property type="project" value="TreeGrafter"/>
</dbReference>
<protein>
    <recommendedName>
        <fullName evidence="2">Exocyst complex component Sec3 coiled-coil domain-containing protein</fullName>
    </recommendedName>
</protein>
<evidence type="ECO:0000313" key="4">
    <source>
        <dbReference type="Proteomes" id="UP000604825"/>
    </source>
</evidence>
<evidence type="ECO:0000256" key="1">
    <source>
        <dbReference type="SAM" id="MobiDB-lite"/>
    </source>
</evidence>
<dbReference type="GO" id="GO:0000145">
    <property type="term" value="C:exocyst"/>
    <property type="evidence" value="ECO:0007669"/>
    <property type="project" value="InterPro"/>
</dbReference>
<sequence>MARSSADDMELKRGCEAGILAKGDRDKVKGQKTKSFLRVLKYSNGGVLEGFDNLRSQSVAPPQWTMRNKEDRNPLLMCILDMCKEHLGSIPKVVGMDVVEMAIWAKNTQAKVTQVRSKDGPVESLVLEAESHVIVEKDLVSQAEEDTDTLLGNYVMAIGEAEAFSERMKRELVALESANVYALMETESVVEEVLQGLEIASICVEDMDEWLGIFNIKLRHMREDIQSIEWRNNRLELQSDSNVALIDEVDKLLVLLQIPPEYEASLTGGSFDEGNMVKNIEACDWLTSAIKNLDASNIDPIYVKLRAIREKRAEFVLLKCTFVWRASEFLRNYFPSLIDSMLNDKVNFSQRGQLQRPDHADMRYKCRTYARLLQHIKSLDKSCMMPLRKAYCHSLNMLICRESRDFSNELRNSSKASKSSTPLFEGPAGANQPAIITDSPADAYSKMITVFIPLLVDESSFLAHLCASKVSALSQSDASSSNPNAESTSTSSVALEASASIIKTSNNPAELGALNECLQELLDGIQEDFYALVDWAFKLNPLSCISMHGITDRYLSGQKAEVSGYVQVLLDDLETRITILFSRFVDDACYQIEKYERNVWQVGVVPYIPSLYDLANVVPTLAKYYHQASEAYEQACSRHINLVIYIHFKKLFQFARKIEELMYNMSPEELDKTINAMYRKLQKNMTAEELLPSLWEKCKVSDFINLTTNYDKLGIHIGLHTWSLRKDYSIF</sequence>